<reference evidence="11 12" key="1">
    <citation type="journal article" date="2013" name="Genome Announc.">
        <title>Draft Genome Sequence for Caulobacter sp. Strain OR37, a Bacterium Tolerant to Heavy Metals.</title>
        <authorList>
            <person name="Utturkar S.M."/>
            <person name="Bollmann A."/>
            <person name="Brzoska R.M."/>
            <person name="Klingeman D.M."/>
            <person name="Epstein S.E."/>
            <person name="Palumbo A.V."/>
            <person name="Brown S.D."/>
        </authorList>
    </citation>
    <scope>NUCLEOTIDE SEQUENCE [LARGE SCALE GENOMIC DNA]</scope>
    <source>
        <strain evidence="11 12">OR37</strain>
    </source>
</reference>
<comment type="caution">
    <text evidence="11">The sequence shown here is derived from an EMBL/GenBank/DDBJ whole genome shotgun (WGS) entry which is preliminary data.</text>
</comment>
<keyword evidence="5 10" id="KW-1133">Transmembrane helix</keyword>
<keyword evidence="6 10" id="KW-0472">Membrane</keyword>
<dbReference type="PANTHER" id="PTHR30561">
    <property type="entry name" value="SMR FAMILY PROTON-DEPENDENT DRUG EFFLUX TRANSPORTER SUGE"/>
    <property type="match status" value="1"/>
</dbReference>
<evidence type="ECO:0000313" key="12">
    <source>
        <dbReference type="Proteomes" id="UP000013063"/>
    </source>
</evidence>
<evidence type="ECO:0000256" key="2">
    <source>
        <dbReference type="ARBA" id="ARBA00022448"/>
    </source>
</evidence>
<feature type="transmembrane region" description="Helical" evidence="10">
    <location>
        <begin position="29"/>
        <end position="50"/>
    </location>
</feature>
<dbReference type="Proteomes" id="UP000013063">
    <property type="component" value="Unassembled WGS sequence"/>
</dbReference>
<gene>
    <name evidence="11" type="ORF">OR37_03694</name>
</gene>
<dbReference type="GO" id="GO:1990961">
    <property type="term" value="P:xenobiotic detoxification by transmembrane export across the plasma membrane"/>
    <property type="evidence" value="ECO:0007669"/>
    <property type="project" value="UniProtKB-ARBA"/>
</dbReference>
<feature type="transmembrane region" description="Helical" evidence="10">
    <location>
        <begin position="84"/>
        <end position="103"/>
    </location>
</feature>
<dbReference type="PANTHER" id="PTHR30561:SF0">
    <property type="entry name" value="GUANIDINIUM EXPORTER"/>
    <property type="match status" value="1"/>
</dbReference>
<evidence type="ECO:0000313" key="11">
    <source>
        <dbReference type="EMBL" id="ENZ80379.1"/>
    </source>
</evidence>
<dbReference type="InterPro" id="IPR000390">
    <property type="entry name" value="Small_drug/metabolite_transptr"/>
</dbReference>
<dbReference type="NCBIfam" id="NF008512">
    <property type="entry name" value="PRK11431.1"/>
    <property type="match status" value="1"/>
</dbReference>
<dbReference type="GO" id="GO:0005886">
    <property type="term" value="C:plasma membrane"/>
    <property type="evidence" value="ECO:0007669"/>
    <property type="project" value="UniProtKB-SubCell"/>
</dbReference>
<evidence type="ECO:0000256" key="5">
    <source>
        <dbReference type="ARBA" id="ARBA00022989"/>
    </source>
</evidence>
<evidence type="ECO:0000256" key="3">
    <source>
        <dbReference type="ARBA" id="ARBA00022475"/>
    </source>
</evidence>
<feature type="transmembrane region" description="Helical" evidence="10">
    <location>
        <begin position="57"/>
        <end position="78"/>
    </location>
</feature>
<evidence type="ECO:0000256" key="6">
    <source>
        <dbReference type="ARBA" id="ARBA00023136"/>
    </source>
</evidence>
<accession>R0EE79</accession>
<evidence type="ECO:0000256" key="4">
    <source>
        <dbReference type="ARBA" id="ARBA00022692"/>
    </source>
</evidence>
<sequence length="107" mass="11029" precursor="true">MAWIILFVAGLFEVGWAVGLKFTQGFTKPIPIVLTAISLALSMGLLGWSVKSLPLGTAYAVWTGVGAIGTAIVGIVLFKEPATAARLACLGLIVAGILGLKLFTPTS</sequence>
<dbReference type="RefSeq" id="WP_004623325.1">
    <property type="nucleotide sequence ID" value="NZ_APMP01000033.1"/>
</dbReference>
<proteinExistence type="inferred from homology"/>
<evidence type="ECO:0000256" key="8">
    <source>
        <dbReference type="ARBA" id="ARBA00039168"/>
    </source>
</evidence>
<dbReference type="SUPFAM" id="SSF103481">
    <property type="entry name" value="Multidrug resistance efflux transporter EmrE"/>
    <property type="match status" value="1"/>
</dbReference>
<dbReference type="FunFam" id="1.10.3730.20:FF:000001">
    <property type="entry name" value="Quaternary ammonium compound resistance transporter SugE"/>
    <property type="match status" value="1"/>
</dbReference>
<dbReference type="GO" id="GO:0022857">
    <property type="term" value="F:transmembrane transporter activity"/>
    <property type="evidence" value="ECO:0007669"/>
    <property type="project" value="InterPro"/>
</dbReference>
<name>R0EE79_CAUVI</name>
<keyword evidence="12" id="KW-1185">Reference proteome</keyword>
<evidence type="ECO:0000256" key="9">
    <source>
        <dbReference type="RuleBase" id="RU003942"/>
    </source>
</evidence>
<evidence type="ECO:0000256" key="10">
    <source>
        <dbReference type="SAM" id="Phobius"/>
    </source>
</evidence>
<keyword evidence="3" id="KW-1003">Cell membrane</keyword>
<dbReference type="eggNOG" id="COG2076">
    <property type="taxonomic scope" value="Bacteria"/>
</dbReference>
<keyword evidence="2" id="KW-0813">Transport</keyword>
<comment type="subcellular location">
    <subcellularLocation>
        <location evidence="1 9">Cell membrane</location>
        <topology evidence="1 9">Multi-pass membrane protein</topology>
    </subcellularLocation>
</comment>
<dbReference type="OrthoDB" id="9808638at2"/>
<dbReference type="EMBL" id="APMP01000033">
    <property type="protein sequence ID" value="ENZ80379.1"/>
    <property type="molecule type" value="Genomic_DNA"/>
</dbReference>
<dbReference type="AlphaFoldDB" id="R0EE79"/>
<keyword evidence="4 9" id="KW-0812">Transmembrane</keyword>
<dbReference type="InterPro" id="IPR045324">
    <property type="entry name" value="Small_multidrug_res"/>
</dbReference>
<comment type="similarity">
    <text evidence="7">Belongs to the drug/metabolite transporter (DMT) superfamily. Small multidrug resistance (SMR) (TC 2.A.7.1) family. Gdx/SugE subfamily.</text>
</comment>
<evidence type="ECO:0000256" key="1">
    <source>
        <dbReference type="ARBA" id="ARBA00004651"/>
    </source>
</evidence>
<organism evidence="11 12">
    <name type="scientific">Caulobacter vibrioides OR37</name>
    <dbReference type="NCBI Taxonomy" id="1292034"/>
    <lineage>
        <taxon>Bacteria</taxon>
        <taxon>Pseudomonadati</taxon>
        <taxon>Pseudomonadota</taxon>
        <taxon>Alphaproteobacteria</taxon>
        <taxon>Caulobacterales</taxon>
        <taxon>Caulobacteraceae</taxon>
        <taxon>Caulobacter</taxon>
    </lineage>
</organism>
<dbReference type="PATRIC" id="fig|1292034.3.peg.3667"/>
<dbReference type="Gene3D" id="1.10.3730.20">
    <property type="match status" value="1"/>
</dbReference>
<protein>
    <recommendedName>
        <fullName evidence="8">Guanidinium exporter</fullName>
    </recommendedName>
</protein>
<dbReference type="InterPro" id="IPR037185">
    <property type="entry name" value="EmrE-like"/>
</dbReference>
<dbReference type="Pfam" id="PF00893">
    <property type="entry name" value="Multi_Drug_Res"/>
    <property type="match status" value="1"/>
</dbReference>
<evidence type="ECO:0000256" key="7">
    <source>
        <dbReference type="ARBA" id="ARBA00038151"/>
    </source>
</evidence>